<evidence type="ECO:0000256" key="2">
    <source>
        <dbReference type="ARBA" id="ARBA00007375"/>
    </source>
</evidence>
<evidence type="ECO:0000256" key="9">
    <source>
        <dbReference type="SAM" id="Phobius"/>
    </source>
</evidence>
<reference evidence="10" key="1">
    <citation type="submission" date="2022-12" db="EMBL/GenBank/DDBJ databases">
        <title>Genome assemblies of Blomia tropicalis.</title>
        <authorList>
            <person name="Cui Y."/>
        </authorList>
    </citation>
    <scope>NUCLEOTIDE SEQUENCE</scope>
    <source>
        <tissue evidence="10">Adult mites</tissue>
    </source>
</reference>
<dbReference type="AlphaFoldDB" id="A0A9Q0MFH1"/>
<dbReference type="Proteomes" id="UP001142055">
    <property type="component" value="Chromosome 1"/>
</dbReference>
<comment type="subcellular location">
    <subcellularLocation>
        <location evidence="1">Membrane</location>
        <topology evidence="1">Multi-pass membrane protein</topology>
    </subcellularLocation>
</comment>
<dbReference type="PANTHER" id="PTHR31885:SF6">
    <property type="entry name" value="GH04784P"/>
    <property type="match status" value="1"/>
</dbReference>
<accession>A0A9Q0MFH1</accession>
<evidence type="ECO:0000256" key="1">
    <source>
        <dbReference type="ARBA" id="ARBA00004141"/>
    </source>
</evidence>
<evidence type="ECO:0000313" key="11">
    <source>
        <dbReference type="Proteomes" id="UP001142055"/>
    </source>
</evidence>
<dbReference type="GO" id="GO:0047408">
    <property type="term" value="F:alkenylglycerophosphocholine hydrolase activity"/>
    <property type="evidence" value="ECO:0007669"/>
    <property type="project" value="UniProtKB-EC"/>
</dbReference>
<evidence type="ECO:0000256" key="8">
    <source>
        <dbReference type="ARBA" id="ARBA00049560"/>
    </source>
</evidence>
<dbReference type="Pfam" id="PF07947">
    <property type="entry name" value="YhhN"/>
    <property type="match status" value="1"/>
</dbReference>
<dbReference type="EMBL" id="JAPWDV010000001">
    <property type="protein sequence ID" value="KAJ6223382.1"/>
    <property type="molecule type" value="Genomic_DNA"/>
</dbReference>
<feature type="transmembrane region" description="Helical" evidence="9">
    <location>
        <begin position="138"/>
        <end position="157"/>
    </location>
</feature>
<dbReference type="OMA" id="ILYMSTY"/>
<comment type="catalytic activity">
    <reaction evidence="7">
        <text>a 1-O-(1Z-alkenyl)-sn-glycero-3-phosphoethanolamine + H2O = a 2,3-saturated aldehyde + sn-glycero-3-phosphoethanolamine</text>
        <dbReference type="Rhea" id="RHEA:16905"/>
        <dbReference type="ChEBI" id="CHEBI:15377"/>
        <dbReference type="ChEBI" id="CHEBI:73359"/>
        <dbReference type="ChEBI" id="CHEBI:77288"/>
        <dbReference type="ChEBI" id="CHEBI:143890"/>
        <dbReference type="EC" id="3.3.2.2"/>
    </reaction>
</comment>
<dbReference type="PANTHER" id="PTHR31885">
    <property type="entry name" value="GH04784P"/>
    <property type="match status" value="1"/>
</dbReference>
<keyword evidence="4 9" id="KW-1133">Transmembrane helix</keyword>
<comment type="similarity">
    <text evidence="2">Belongs to the TMEM86 family.</text>
</comment>
<feature type="transmembrane region" description="Helical" evidence="9">
    <location>
        <begin position="85"/>
        <end position="106"/>
    </location>
</feature>
<feature type="transmembrane region" description="Helical" evidence="9">
    <location>
        <begin position="30"/>
        <end position="47"/>
    </location>
</feature>
<evidence type="ECO:0000256" key="5">
    <source>
        <dbReference type="ARBA" id="ARBA00023136"/>
    </source>
</evidence>
<feature type="transmembrane region" description="Helical" evidence="9">
    <location>
        <begin position="169"/>
        <end position="190"/>
    </location>
</feature>
<protein>
    <recommendedName>
        <fullName evidence="6">lysoplasmalogenase</fullName>
        <ecNumber evidence="6">3.3.2.2</ecNumber>
    </recommendedName>
</protein>
<keyword evidence="3 9" id="KW-0812">Transmembrane</keyword>
<gene>
    <name evidence="10" type="ORF">RDWZM_001927</name>
</gene>
<dbReference type="OrthoDB" id="2133758at2759"/>
<evidence type="ECO:0000256" key="4">
    <source>
        <dbReference type="ARBA" id="ARBA00022989"/>
    </source>
</evidence>
<evidence type="ECO:0000256" key="7">
    <source>
        <dbReference type="ARBA" id="ARBA00049458"/>
    </source>
</evidence>
<comment type="catalytic activity">
    <reaction evidence="8">
        <text>a 1-O-(1Z-alkenyl)-sn-glycero-3-phosphocholine + H2O = a 2,3-saturated aldehyde + sn-glycerol 3-phosphocholine</text>
        <dbReference type="Rhea" id="RHEA:22544"/>
        <dbReference type="ChEBI" id="CHEBI:15377"/>
        <dbReference type="ChEBI" id="CHEBI:16870"/>
        <dbReference type="ChEBI" id="CHEBI:73359"/>
        <dbReference type="ChEBI" id="CHEBI:77287"/>
        <dbReference type="EC" id="3.3.2.2"/>
    </reaction>
</comment>
<sequence>MHKCIDITFGLLALIYPITRHSIDCNLLNALLKCVPIFFLITFLYLAKDSVHSHVNQYRKNVLYGMVFCMFGDVFIAYTHVWTDALLIGILAFGVGHMFYITAFGFQPFKISGLATVVALELVSLVVLREPLTEMGAIYMGTIPVYMLLLLGMAWRATAEGNTNCYRKIGGYSFIVSDLLLALTEVTGIIGPKLCSPQMSTILVLSTYYFAQYGIAKSALEQGGMCPMAKKGKNK</sequence>
<organism evidence="10 11">
    <name type="scientific">Blomia tropicalis</name>
    <name type="common">Mite</name>
    <dbReference type="NCBI Taxonomy" id="40697"/>
    <lineage>
        <taxon>Eukaryota</taxon>
        <taxon>Metazoa</taxon>
        <taxon>Ecdysozoa</taxon>
        <taxon>Arthropoda</taxon>
        <taxon>Chelicerata</taxon>
        <taxon>Arachnida</taxon>
        <taxon>Acari</taxon>
        <taxon>Acariformes</taxon>
        <taxon>Sarcoptiformes</taxon>
        <taxon>Astigmata</taxon>
        <taxon>Glycyphagoidea</taxon>
        <taxon>Echimyopodidae</taxon>
        <taxon>Blomia</taxon>
    </lineage>
</organism>
<keyword evidence="11" id="KW-1185">Reference proteome</keyword>
<name>A0A9Q0MFH1_BLOTA</name>
<keyword evidence="5 9" id="KW-0472">Membrane</keyword>
<proteinExistence type="inferred from homology"/>
<comment type="caution">
    <text evidence="10">The sequence shown here is derived from an EMBL/GenBank/DDBJ whole genome shotgun (WGS) entry which is preliminary data.</text>
</comment>
<dbReference type="GO" id="GO:0016020">
    <property type="term" value="C:membrane"/>
    <property type="evidence" value="ECO:0007669"/>
    <property type="project" value="UniProtKB-SubCell"/>
</dbReference>
<dbReference type="EC" id="3.3.2.2" evidence="6"/>
<dbReference type="InterPro" id="IPR012506">
    <property type="entry name" value="TMEM86B-like"/>
</dbReference>
<evidence type="ECO:0000256" key="6">
    <source>
        <dbReference type="ARBA" id="ARBA00035673"/>
    </source>
</evidence>
<evidence type="ECO:0000256" key="3">
    <source>
        <dbReference type="ARBA" id="ARBA00022692"/>
    </source>
</evidence>
<evidence type="ECO:0000313" key="10">
    <source>
        <dbReference type="EMBL" id="KAJ6223382.1"/>
    </source>
</evidence>
<feature type="transmembrane region" description="Helical" evidence="9">
    <location>
        <begin position="62"/>
        <end position="79"/>
    </location>
</feature>